<reference evidence="1" key="2">
    <citation type="submission" date="2015-07" db="EMBL/GenBank/DDBJ databases">
        <title>Plasmids, circular viruses and viroids from rat gut.</title>
        <authorList>
            <person name="Jorgensen T.J."/>
            <person name="Hansen M.A."/>
            <person name="Xu Z."/>
            <person name="Tabak M.A."/>
            <person name="Sorensen S.J."/>
            <person name="Hansen L.H."/>
        </authorList>
    </citation>
    <scope>NUCLEOTIDE SEQUENCE</scope>
    <source>
        <plasmid evidence="1">pRGRH0268</plasmid>
    </source>
</reference>
<geneLocation type="plasmid" evidence="1">
    <name>pRGRH0268</name>
</geneLocation>
<protein>
    <recommendedName>
        <fullName evidence="2">Primase C-terminal 1 domain-containing protein</fullName>
    </recommendedName>
</protein>
<dbReference type="EMBL" id="LN852940">
    <property type="protein sequence ID" value="CRY94512.1"/>
    <property type="molecule type" value="Genomic_DNA"/>
</dbReference>
<organism evidence="1">
    <name type="scientific">uncultured prokaryote</name>
    <dbReference type="NCBI Taxonomy" id="198431"/>
    <lineage>
        <taxon>unclassified sequences</taxon>
        <taxon>environmental samples</taxon>
    </lineage>
</organism>
<dbReference type="AlphaFoldDB" id="A0A0H5QEJ1"/>
<evidence type="ECO:0008006" key="2">
    <source>
        <dbReference type="Google" id="ProtNLM"/>
    </source>
</evidence>
<reference evidence="1" key="1">
    <citation type="submission" date="2015-06" db="EMBL/GenBank/DDBJ databases">
        <authorList>
            <person name="Joergensen T."/>
        </authorList>
    </citation>
    <scope>NUCLEOTIDE SEQUENCE</scope>
    <source>
        <plasmid evidence="1">pRGRH0268</plasmid>
    </source>
</reference>
<name>A0A0H5QEJ1_9ZZZZ</name>
<keyword evidence="1" id="KW-0614">Plasmid</keyword>
<proteinExistence type="predicted"/>
<accession>A0A0H5QEJ1</accession>
<sequence length="463" mass="53825">MAIRKPTDKQLYKMKNEVLQERCQQVTPFEFYRDVFPEGSLGIQGMPEIQRPNMIFTMIETNAAGAPHAFNRLVFDDLKEISKTEGAEFAVASPVAYRGKNRTAANAHHLWGFCIDLDGVKMDQLRDLLYQIKNDVLPAPTYIVNSGHGLHIYYLLEEPVPLYKHLHRPLDELKKGLTNIVWNRYTSEIDPEKRQFQGIFQGFRMPGTQSKLGKRYPVVAFRFGNKTSIDVLNRYVEDKYRITDLEQRRLPLEQAKVLYPEWYERRIVRQEKSRNKWDIAGKVHGDNPYALYDWWLNKIRSGAFDGNRYNCIAALMTYAVKCDIDKEKVLNDALELVPWLNTLTETPDNDFTVQDVYDAYTYYSDAYSTYSIRAIEAKTKIPIERNKRNGRNQEQHMRIMSAIRDIEHPEGIWRNKEGRPKGSGTAAQKVAAYRAEHPGSTVTEVARALNISRTTVYKWWDSH</sequence>
<evidence type="ECO:0000313" key="1">
    <source>
        <dbReference type="EMBL" id="CRY94512.1"/>
    </source>
</evidence>